<organism evidence="1">
    <name type="scientific">viral metagenome</name>
    <dbReference type="NCBI Taxonomy" id="1070528"/>
    <lineage>
        <taxon>unclassified sequences</taxon>
        <taxon>metagenomes</taxon>
        <taxon>organismal metagenomes</taxon>
    </lineage>
</organism>
<evidence type="ECO:0000313" key="1">
    <source>
        <dbReference type="EMBL" id="QJA51667.1"/>
    </source>
</evidence>
<name>A0A6H1ZWH0_9ZZZZ</name>
<dbReference type="PANTHER" id="PTHR36891">
    <property type="entry name" value="OS01G0127400 PROTEIN"/>
    <property type="match status" value="1"/>
</dbReference>
<gene>
    <name evidence="1" type="ORF">TM448A02241_0010</name>
</gene>
<dbReference type="EMBL" id="MT144281">
    <property type="protein sequence ID" value="QJA51667.1"/>
    <property type="molecule type" value="Genomic_DNA"/>
</dbReference>
<evidence type="ECO:0008006" key="2">
    <source>
        <dbReference type="Google" id="ProtNLM"/>
    </source>
</evidence>
<dbReference type="PANTHER" id="PTHR36891:SF1">
    <property type="entry name" value="OS01G0127400 PROTEIN"/>
    <property type="match status" value="1"/>
</dbReference>
<accession>A0A6H1ZWH0</accession>
<dbReference type="AlphaFoldDB" id="A0A6H1ZWH0"/>
<sequence length="328" mass="35566">MNTVFIIPTGIGCKIGGHAGDATPAAKLIASVCDELIIHPNVVNASDINELTDNMLYVEGSILDRFLEGKFCLKKPKSNRILLVTNKPIQPATINAVNAARHTIGCQIEICELNVPLEMYGNFTSLGTAGGSYFGIDSLLEQIKGIEFDALAVASPITIPKNVNLQYLRNGGINPWGGIEAIVSKIIANKINKPVAHAPIENTDPEILAFNEVVNPKIAAEVLSTAYIHCVFKGLHKAPRISTTGLHVSDIDFLITPWQCFGRPHLACIANDITILGVKENTTCLGVELNEDVAYWVDNYVEAAGWLQSKKNGIEPGYISECYLDEIE</sequence>
<protein>
    <recommendedName>
        <fullName evidence="2">DUF3326 domain-containing protein</fullName>
    </recommendedName>
</protein>
<reference evidence="1" key="1">
    <citation type="submission" date="2020-03" db="EMBL/GenBank/DDBJ databases">
        <title>The deep terrestrial virosphere.</title>
        <authorList>
            <person name="Holmfeldt K."/>
            <person name="Nilsson E."/>
            <person name="Simone D."/>
            <person name="Lopez-Fernandez M."/>
            <person name="Wu X."/>
            <person name="de Brujin I."/>
            <person name="Lundin D."/>
            <person name="Andersson A."/>
            <person name="Bertilsson S."/>
            <person name="Dopson M."/>
        </authorList>
    </citation>
    <scope>NUCLEOTIDE SEQUENCE</scope>
    <source>
        <strain evidence="1">TM448A02241</strain>
    </source>
</reference>
<dbReference type="Pfam" id="PF11805">
    <property type="entry name" value="DUF3326"/>
    <property type="match status" value="1"/>
</dbReference>
<proteinExistence type="predicted"/>
<dbReference type="InterPro" id="IPR021763">
    <property type="entry name" value="DUF3326"/>
</dbReference>